<accession>A0A8J7TMT0</accession>
<organism evidence="1 2">
    <name type="scientific">Candidatus Obscuribacter phosphatis</name>
    <dbReference type="NCBI Taxonomy" id="1906157"/>
    <lineage>
        <taxon>Bacteria</taxon>
        <taxon>Bacillati</taxon>
        <taxon>Candidatus Melainabacteria</taxon>
        <taxon>Candidatus Obscuribacterales</taxon>
        <taxon>Candidatus Obscuribacteraceae</taxon>
        <taxon>Candidatus Obscuribacter</taxon>
    </lineage>
</organism>
<comment type="caution">
    <text evidence="1">The sequence shown here is derived from an EMBL/GenBank/DDBJ whole genome shotgun (WGS) entry which is preliminary data.</text>
</comment>
<reference evidence="1" key="1">
    <citation type="submission" date="2021-02" db="EMBL/GenBank/DDBJ databases">
        <title>Genome-Resolved Metagenomics of a Microbial Community Performing Photosynthetic Biological Nutrient Removal.</title>
        <authorList>
            <person name="Mcdaniel E.A."/>
        </authorList>
    </citation>
    <scope>NUCLEOTIDE SEQUENCE</scope>
    <source>
        <strain evidence="1">UWPOB_OBS1</strain>
    </source>
</reference>
<dbReference type="AlphaFoldDB" id="A0A8J7TMT0"/>
<sequence>MKRIVVKCYSDSDIAGKEQIIYRCGQTLGRVEFTRPSKSPASSSECEVERLIVISCPDLWICSMSDGLAEHMLDKDTDSRLRLPIMSIKQREFIDLEFGREVEFFKTKKAKQTENQEKEGTQTRSYNFVSGPVQFDLVTRAADDIPLKLTINTPQGKRSFEYKSYEIQPCNSALFQIPTNLRVVEAKNRSSRKHYSKQGIATHEPTAPVAEIKNDTDWQLWQTYYYLFPANPDLIVASLKRAEDSGSLDSIGSIPPIAAFTSRIFAQNPQKISYWVEALGSLSAAHKNQVLSSALVWSGVPAAKDLAQTMSKSESVILKELGETPLDPANLETLKITSPSHLDMMWGCFMATGDKRYIRKIISVLAWFDRKSLQLSEILIAGAAEWSLSSNCVQHRLVRQIVEEESKTNPEAKEALLRILKTADSDCE</sequence>
<dbReference type="Proteomes" id="UP000664277">
    <property type="component" value="Unassembled WGS sequence"/>
</dbReference>
<protein>
    <submittedName>
        <fullName evidence="1">Uncharacterized protein</fullName>
    </submittedName>
</protein>
<dbReference type="EMBL" id="JAFLCK010000016">
    <property type="protein sequence ID" value="MBN8661115.1"/>
    <property type="molecule type" value="Genomic_DNA"/>
</dbReference>
<evidence type="ECO:0000313" key="2">
    <source>
        <dbReference type="Proteomes" id="UP000664277"/>
    </source>
</evidence>
<gene>
    <name evidence="1" type="ORF">J0M35_12175</name>
</gene>
<name>A0A8J7TMT0_9BACT</name>
<evidence type="ECO:0000313" key="1">
    <source>
        <dbReference type="EMBL" id="MBN8661115.1"/>
    </source>
</evidence>
<proteinExistence type="predicted"/>